<proteinExistence type="predicted"/>
<gene>
    <name evidence="3" type="ORF">HMF8227_00657</name>
</gene>
<protein>
    <recommendedName>
        <fullName evidence="2">Ysc84 actin-binding domain-containing protein</fullName>
    </recommendedName>
</protein>
<evidence type="ECO:0000313" key="3">
    <source>
        <dbReference type="EMBL" id="AWL11153.1"/>
    </source>
</evidence>
<organism evidence="3 4">
    <name type="scientific">Saliniradius amylolyticus</name>
    <dbReference type="NCBI Taxonomy" id="2183582"/>
    <lineage>
        <taxon>Bacteria</taxon>
        <taxon>Pseudomonadati</taxon>
        <taxon>Pseudomonadota</taxon>
        <taxon>Gammaproteobacteria</taxon>
        <taxon>Alteromonadales</taxon>
        <taxon>Alteromonadaceae</taxon>
        <taxon>Saliniradius</taxon>
    </lineage>
</organism>
<keyword evidence="1" id="KW-0472">Membrane</keyword>
<keyword evidence="1" id="KW-1133">Transmembrane helix</keyword>
<dbReference type="AlphaFoldDB" id="A0A2S2E0K7"/>
<reference evidence="3 4" key="1">
    <citation type="submission" date="2018-05" db="EMBL/GenBank/DDBJ databases">
        <title>Salinimonas sp. HMF8227 Genome sequencing and assembly.</title>
        <authorList>
            <person name="Kang H."/>
            <person name="Kang J."/>
            <person name="Cha I."/>
            <person name="Kim H."/>
            <person name="Joh K."/>
        </authorList>
    </citation>
    <scope>NUCLEOTIDE SEQUENCE [LARGE SCALE GENOMIC DNA]</scope>
    <source>
        <strain evidence="3 4">HMF8227</strain>
    </source>
</reference>
<feature type="transmembrane region" description="Helical" evidence="1">
    <location>
        <begin position="32"/>
        <end position="54"/>
    </location>
</feature>
<dbReference type="KEGG" id="salh:HMF8227_00657"/>
<dbReference type="Proteomes" id="UP000245728">
    <property type="component" value="Chromosome"/>
</dbReference>
<name>A0A2S2E0K7_9ALTE</name>
<dbReference type="Pfam" id="PF04366">
    <property type="entry name" value="Ysc84"/>
    <property type="match status" value="1"/>
</dbReference>
<keyword evidence="4" id="KW-1185">Reference proteome</keyword>
<evidence type="ECO:0000259" key="2">
    <source>
        <dbReference type="Pfam" id="PF04366"/>
    </source>
</evidence>
<evidence type="ECO:0000313" key="4">
    <source>
        <dbReference type="Proteomes" id="UP000245728"/>
    </source>
</evidence>
<evidence type="ECO:0000256" key="1">
    <source>
        <dbReference type="SAM" id="Phobius"/>
    </source>
</evidence>
<feature type="domain" description="Ysc84 actin-binding" evidence="2">
    <location>
        <begin position="125"/>
        <end position="213"/>
    </location>
</feature>
<accession>A0A2S2E0K7</accession>
<keyword evidence="1" id="KW-0812">Transmembrane</keyword>
<dbReference type="EMBL" id="CP029347">
    <property type="protein sequence ID" value="AWL11153.1"/>
    <property type="molecule type" value="Genomic_DNA"/>
</dbReference>
<dbReference type="InterPro" id="IPR007461">
    <property type="entry name" value="Ysc84_actin-binding"/>
</dbReference>
<sequence length="213" mass="22895">MIRHQTKIAFLGLWAMLRGANTKETIMLKSLPLFTVLITVLLSGCVANQGATVAEKRQAVLVMKDTVLTRLFNEKPSTRAQLNAAPGYAVFSNANVNLFFMAAGGGYGVVKNMASGQHTYMKMAEGGVGLGLGVKDYRIVMVFHTKEAMHQFVESGWTFGGNADAAAKAGEQGGSVQGEAYYGNVTVYTLTESGLALQATIKGTKFWKDNELN</sequence>